<keyword evidence="1" id="KW-0175">Coiled coil</keyword>
<dbReference type="Proteomes" id="UP001295444">
    <property type="component" value="Chromosome 12"/>
</dbReference>
<dbReference type="EMBL" id="OW240923">
    <property type="protein sequence ID" value="CAH2323994.1"/>
    <property type="molecule type" value="Genomic_DNA"/>
</dbReference>
<dbReference type="Gene3D" id="3.30.70.1820">
    <property type="entry name" value="L1 transposable element, RRM domain"/>
    <property type="match status" value="1"/>
</dbReference>
<organism evidence="2 3">
    <name type="scientific">Pelobates cultripes</name>
    <name type="common">Western spadefoot toad</name>
    <dbReference type="NCBI Taxonomy" id="61616"/>
    <lineage>
        <taxon>Eukaryota</taxon>
        <taxon>Metazoa</taxon>
        <taxon>Chordata</taxon>
        <taxon>Craniata</taxon>
        <taxon>Vertebrata</taxon>
        <taxon>Euteleostomi</taxon>
        <taxon>Amphibia</taxon>
        <taxon>Batrachia</taxon>
        <taxon>Anura</taxon>
        <taxon>Pelobatoidea</taxon>
        <taxon>Pelobatidae</taxon>
        <taxon>Pelobates</taxon>
    </lineage>
</organism>
<evidence type="ECO:0000313" key="3">
    <source>
        <dbReference type="Proteomes" id="UP001295444"/>
    </source>
</evidence>
<name>A0AAD1THF8_PELCU</name>
<proteinExistence type="predicted"/>
<protein>
    <submittedName>
        <fullName evidence="2">Uncharacterized protein</fullName>
    </submittedName>
</protein>
<sequence>MKQMFDADMNLARTEIKAVSQRVQASEEEITDIRQELKTMADTLCQLQSSDSVFQLRLDTMEDHNRLAKKLEFDEHFRINKPKQALPAAAQDIIVRFHSILDKLRFLNAVRNQIPLDFESYRLTFFQDITRTTLHWRKSLSPITAQLQNAKVDYRWLLPRT</sequence>
<reference evidence="2" key="1">
    <citation type="submission" date="2022-03" db="EMBL/GenBank/DDBJ databases">
        <authorList>
            <person name="Alioto T."/>
            <person name="Alioto T."/>
            <person name="Gomez Garrido J."/>
        </authorList>
    </citation>
    <scope>NUCLEOTIDE SEQUENCE</scope>
</reference>
<evidence type="ECO:0000313" key="2">
    <source>
        <dbReference type="EMBL" id="CAH2323994.1"/>
    </source>
</evidence>
<keyword evidence="3" id="KW-1185">Reference proteome</keyword>
<feature type="coiled-coil region" evidence="1">
    <location>
        <begin position="9"/>
        <end position="43"/>
    </location>
</feature>
<gene>
    <name evidence="2" type="ORF">PECUL_23A025338</name>
</gene>
<evidence type="ECO:0000256" key="1">
    <source>
        <dbReference type="SAM" id="Coils"/>
    </source>
</evidence>
<dbReference type="AlphaFoldDB" id="A0AAD1THF8"/>
<accession>A0AAD1THF8</accession>